<dbReference type="OrthoDB" id="10248617at2759"/>
<evidence type="ECO:0000259" key="8">
    <source>
        <dbReference type="Pfam" id="PF04563"/>
    </source>
</evidence>
<dbReference type="GO" id="GO:0003677">
    <property type="term" value="F:DNA binding"/>
    <property type="evidence" value="ECO:0007669"/>
    <property type="project" value="InterPro"/>
</dbReference>
<dbReference type="Gramene" id="KMS99526">
    <property type="protein sequence ID" value="KMS99526"/>
    <property type="gene ID" value="BVRB_1g022970"/>
</dbReference>
<dbReference type="GO" id="GO:0032549">
    <property type="term" value="F:ribonucleoside binding"/>
    <property type="evidence" value="ECO:0007669"/>
    <property type="project" value="InterPro"/>
</dbReference>
<keyword evidence="5" id="KW-0548">Nucleotidyltransferase</keyword>
<evidence type="ECO:0000313" key="10">
    <source>
        <dbReference type="Proteomes" id="UP000035740"/>
    </source>
</evidence>
<dbReference type="EMBL" id="KQ090215">
    <property type="protein sequence ID" value="KMS99526.1"/>
    <property type="molecule type" value="Genomic_DNA"/>
</dbReference>
<evidence type="ECO:0000256" key="1">
    <source>
        <dbReference type="ARBA" id="ARBA00006835"/>
    </source>
</evidence>
<dbReference type="SUPFAM" id="SSF64484">
    <property type="entry name" value="beta and beta-prime subunits of DNA dependent RNA-polymerase"/>
    <property type="match status" value="1"/>
</dbReference>
<accession>A0A0J8BF29</accession>
<dbReference type="GO" id="GO:0003899">
    <property type="term" value="F:DNA-directed RNA polymerase activity"/>
    <property type="evidence" value="ECO:0007669"/>
    <property type="project" value="UniProtKB-EC"/>
</dbReference>
<keyword evidence="4" id="KW-0808">Transferase</keyword>
<evidence type="ECO:0000256" key="2">
    <source>
        <dbReference type="ARBA" id="ARBA00012418"/>
    </source>
</evidence>
<dbReference type="GO" id="GO:0000428">
    <property type="term" value="C:DNA-directed RNA polymerase complex"/>
    <property type="evidence" value="ECO:0007669"/>
    <property type="project" value="UniProtKB-KW"/>
</dbReference>
<evidence type="ECO:0000256" key="7">
    <source>
        <dbReference type="SAM" id="MobiDB-lite"/>
    </source>
</evidence>
<proteinExistence type="inferred from homology"/>
<evidence type="ECO:0000256" key="3">
    <source>
        <dbReference type="ARBA" id="ARBA00022478"/>
    </source>
</evidence>
<protein>
    <recommendedName>
        <fullName evidence="2">DNA-directed RNA polymerase</fullName>
        <ecNumber evidence="2">2.7.7.6</ecNumber>
    </recommendedName>
</protein>
<feature type="domain" description="RNA polymerase beta subunit protrusion" evidence="8">
    <location>
        <begin position="44"/>
        <end position="115"/>
    </location>
</feature>
<evidence type="ECO:0000313" key="9">
    <source>
        <dbReference type="EMBL" id="KMS99526.1"/>
    </source>
</evidence>
<organism evidence="9 10">
    <name type="scientific">Beta vulgaris subsp. vulgaris</name>
    <name type="common">Beet</name>
    <dbReference type="NCBI Taxonomy" id="3555"/>
    <lineage>
        <taxon>Eukaryota</taxon>
        <taxon>Viridiplantae</taxon>
        <taxon>Streptophyta</taxon>
        <taxon>Embryophyta</taxon>
        <taxon>Tracheophyta</taxon>
        <taxon>Spermatophyta</taxon>
        <taxon>Magnoliopsida</taxon>
        <taxon>eudicotyledons</taxon>
        <taxon>Gunneridae</taxon>
        <taxon>Pentapetalae</taxon>
        <taxon>Caryophyllales</taxon>
        <taxon>Chenopodiaceae</taxon>
        <taxon>Betoideae</taxon>
        <taxon>Beta</taxon>
    </lineage>
</organism>
<sequence>MGFTRDSLSNSHQTHNLDKEFLSAPIKSTVDKFQLIPEFLKMRGLVKEHLDSYNYFMNTGIKKIVRVNSEIRSSVDREIYLKFKDVKVGEPSVVLDGVAEKIKPHSCRLSNMTWALDYEEAIIFRNGRKPDGAMPRGGRRPTGRELLFPEKKQ</sequence>
<gene>
    <name evidence="9" type="ORF">BVRB_1g022970</name>
</gene>
<dbReference type="InterPro" id="IPR007644">
    <property type="entry name" value="RNA_pol_bsu_protrusion"/>
</dbReference>
<dbReference type="Gene3D" id="3.90.1100.10">
    <property type="match status" value="1"/>
</dbReference>
<feature type="region of interest" description="Disordered" evidence="7">
    <location>
        <begin position="129"/>
        <end position="153"/>
    </location>
</feature>
<evidence type="ECO:0000256" key="5">
    <source>
        <dbReference type="ARBA" id="ARBA00022695"/>
    </source>
</evidence>
<dbReference type="Proteomes" id="UP000035740">
    <property type="component" value="Unassembled WGS sequence"/>
</dbReference>
<keyword evidence="10" id="KW-1185">Reference proteome</keyword>
<comment type="similarity">
    <text evidence="1">Belongs to the RNA polymerase beta chain family.</text>
</comment>
<evidence type="ECO:0000256" key="4">
    <source>
        <dbReference type="ARBA" id="ARBA00022679"/>
    </source>
</evidence>
<name>A0A0J8BF29_BETVV</name>
<keyword evidence="3" id="KW-0240">DNA-directed RNA polymerase</keyword>
<keyword evidence="6" id="KW-0804">Transcription</keyword>
<dbReference type="PANTHER" id="PTHR20856">
    <property type="entry name" value="DNA-DIRECTED RNA POLYMERASE I SUBUNIT 2"/>
    <property type="match status" value="1"/>
</dbReference>
<dbReference type="ExpressionAtlas" id="A0A0J8BF29">
    <property type="expression patterns" value="baseline and differential"/>
</dbReference>
<reference evidence="9 10" key="1">
    <citation type="journal article" date="2014" name="Nature">
        <title>The genome of the recently domesticated crop plant sugar beet (Beta vulgaris).</title>
        <authorList>
            <person name="Dohm J.C."/>
            <person name="Minoche A.E."/>
            <person name="Holtgrawe D."/>
            <person name="Capella-Gutierrez S."/>
            <person name="Zakrzewski F."/>
            <person name="Tafer H."/>
            <person name="Rupp O."/>
            <person name="Sorensen T.R."/>
            <person name="Stracke R."/>
            <person name="Reinhardt R."/>
            <person name="Goesmann A."/>
            <person name="Kraft T."/>
            <person name="Schulz B."/>
            <person name="Stadler P.F."/>
            <person name="Schmidt T."/>
            <person name="Gabaldon T."/>
            <person name="Lehrach H."/>
            <person name="Weisshaar B."/>
            <person name="Himmelbauer H."/>
        </authorList>
    </citation>
    <scope>NUCLEOTIDE SEQUENCE [LARGE SCALE GENOMIC DNA]</scope>
    <source>
        <tissue evidence="9">Taproot</tissue>
    </source>
</reference>
<dbReference type="AlphaFoldDB" id="A0A0J8BF29"/>
<dbReference type="Pfam" id="PF04563">
    <property type="entry name" value="RNA_pol_Rpb2_1"/>
    <property type="match status" value="1"/>
</dbReference>
<evidence type="ECO:0000256" key="6">
    <source>
        <dbReference type="ARBA" id="ARBA00023163"/>
    </source>
</evidence>
<dbReference type="InterPro" id="IPR015712">
    <property type="entry name" value="DNA-dir_RNA_pol_su2"/>
</dbReference>
<dbReference type="EC" id="2.7.7.6" evidence="2"/>
<dbReference type="GO" id="GO:0006351">
    <property type="term" value="P:DNA-templated transcription"/>
    <property type="evidence" value="ECO:0007669"/>
    <property type="project" value="InterPro"/>
</dbReference>